<evidence type="ECO:0000256" key="6">
    <source>
        <dbReference type="ARBA" id="ARBA00022989"/>
    </source>
</evidence>
<feature type="transmembrane region" description="Helical" evidence="9">
    <location>
        <begin position="59"/>
        <end position="79"/>
    </location>
</feature>
<feature type="transmembrane region" description="Helical" evidence="9">
    <location>
        <begin position="223"/>
        <end position="241"/>
    </location>
</feature>
<dbReference type="EMBL" id="JAMDKS010000005">
    <property type="protein sequence ID" value="MEE6112249.1"/>
    <property type="molecule type" value="Genomic_DNA"/>
</dbReference>
<dbReference type="PROSITE" id="PS50850">
    <property type="entry name" value="MFS"/>
    <property type="match status" value="1"/>
</dbReference>
<feature type="transmembrane region" description="Helical" evidence="9">
    <location>
        <begin position="360"/>
        <end position="382"/>
    </location>
</feature>
<feature type="domain" description="Major facilitator superfamily (MFS) profile" evidence="10">
    <location>
        <begin position="18"/>
        <end position="479"/>
    </location>
</feature>
<feature type="transmembrane region" description="Helical" evidence="9">
    <location>
        <begin position="175"/>
        <end position="194"/>
    </location>
</feature>
<dbReference type="Pfam" id="PF00854">
    <property type="entry name" value="PTR2"/>
    <property type="match status" value="1"/>
</dbReference>
<name>A0ABU7QN82_AVIPA</name>
<keyword evidence="7 9" id="KW-0472">Membrane</keyword>
<dbReference type="InterPro" id="IPR050171">
    <property type="entry name" value="MFS_Transporters"/>
</dbReference>
<feature type="transmembrane region" description="Helical" evidence="9">
    <location>
        <begin position="388"/>
        <end position="407"/>
    </location>
</feature>
<evidence type="ECO:0000313" key="12">
    <source>
        <dbReference type="Proteomes" id="UP001352533"/>
    </source>
</evidence>
<dbReference type="InterPro" id="IPR020846">
    <property type="entry name" value="MFS_dom"/>
</dbReference>
<keyword evidence="4 8" id="KW-0812">Transmembrane</keyword>
<comment type="caution">
    <text evidence="11">The sequence shown here is derived from an EMBL/GenBank/DDBJ whole genome shotgun (WGS) entry which is preliminary data.</text>
</comment>
<keyword evidence="6 9" id="KW-1133">Transmembrane helix</keyword>
<dbReference type="InterPro" id="IPR000109">
    <property type="entry name" value="POT_fam"/>
</dbReference>
<feature type="transmembrane region" description="Helical" evidence="9">
    <location>
        <begin position="253"/>
        <end position="270"/>
    </location>
</feature>
<feature type="transmembrane region" description="Helical" evidence="9">
    <location>
        <begin position="150"/>
        <end position="169"/>
    </location>
</feature>
<feature type="transmembrane region" description="Helical" evidence="9">
    <location>
        <begin position="453"/>
        <end position="474"/>
    </location>
</feature>
<evidence type="ECO:0000256" key="2">
    <source>
        <dbReference type="ARBA" id="ARBA00022448"/>
    </source>
</evidence>
<feature type="transmembrane region" description="Helical" evidence="9">
    <location>
        <begin position="327"/>
        <end position="348"/>
    </location>
</feature>
<evidence type="ECO:0000256" key="9">
    <source>
        <dbReference type="SAM" id="Phobius"/>
    </source>
</evidence>
<keyword evidence="12" id="KW-1185">Reference proteome</keyword>
<dbReference type="InterPro" id="IPR018456">
    <property type="entry name" value="PTR2_symporter_CS"/>
</dbReference>
<keyword evidence="2 8" id="KW-0813">Transport</keyword>
<dbReference type="NCBIfam" id="TIGR00924">
    <property type="entry name" value="yjdL_sub1_fam"/>
    <property type="match status" value="1"/>
</dbReference>
<evidence type="ECO:0000256" key="1">
    <source>
        <dbReference type="ARBA" id="ARBA00004651"/>
    </source>
</evidence>
<dbReference type="RefSeq" id="WP_194750731.1">
    <property type="nucleotide sequence ID" value="NZ_JACEWB010000005.1"/>
</dbReference>
<dbReference type="InterPro" id="IPR005279">
    <property type="entry name" value="Dipep/tripep_permease"/>
</dbReference>
<reference evidence="11 12" key="1">
    <citation type="journal article" date="2022" name="Front. Microbiol.">
        <title>Commensal bacteria contribute to the growth of multidrug-resistant Avibacterium paragallinarum in chickens.</title>
        <authorList>
            <person name="Zhu J."/>
            <person name="Chen Y."/>
            <person name="Wu Y."/>
            <person name="Wang Y."/>
            <person name="Zhu K."/>
        </authorList>
    </citation>
    <scope>NUCLEOTIDE SEQUENCE [LARGE SCALE GENOMIC DNA]</scope>
    <source>
        <strain evidence="11 12">AV12</strain>
    </source>
</reference>
<evidence type="ECO:0000256" key="7">
    <source>
        <dbReference type="ARBA" id="ARBA00023136"/>
    </source>
</evidence>
<comment type="similarity">
    <text evidence="8">Belongs to the major facilitator superfamily. Proton-dependent oligopeptide transporter (POT/PTR) (TC 2.A.17) family.</text>
</comment>
<accession>A0ABU7QN82</accession>
<dbReference type="PROSITE" id="PS01023">
    <property type="entry name" value="PTR2_2"/>
    <property type="match status" value="1"/>
</dbReference>
<organism evidence="11 12">
    <name type="scientific">Avibacterium paragallinarum</name>
    <name type="common">Haemophilus gallinarum</name>
    <dbReference type="NCBI Taxonomy" id="728"/>
    <lineage>
        <taxon>Bacteria</taxon>
        <taxon>Pseudomonadati</taxon>
        <taxon>Pseudomonadota</taxon>
        <taxon>Gammaproteobacteria</taxon>
        <taxon>Pasteurellales</taxon>
        <taxon>Pasteurellaceae</taxon>
        <taxon>Avibacterium</taxon>
    </lineage>
</organism>
<keyword evidence="5" id="KW-0571">Peptide transport</keyword>
<feature type="transmembrane region" description="Helical" evidence="9">
    <location>
        <begin position="282"/>
        <end position="299"/>
    </location>
</feature>
<proteinExistence type="inferred from homology"/>
<evidence type="ECO:0000256" key="8">
    <source>
        <dbReference type="RuleBase" id="RU003755"/>
    </source>
</evidence>
<feature type="transmembrane region" description="Helical" evidence="9">
    <location>
        <begin position="428"/>
        <end position="447"/>
    </location>
</feature>
<feature type="transmembrane region" description="Helical" evidence="9">
    <location>
        <begin position="91"/>
        <end position="120"/>
    </location>
</feature>
<dbReference type="CDD" id="cd17346">
    <property type="entry name" value="MFS_DtpA_like"/>
    <property type="match status" value="1"/>
</dbReference>
<dbReference type="InterPro" id="IPR036259">
    <property type="entry name" value="MFS_trans_sf"/>
</dbReference>
<keyword evidence="3" id="KW-1003">Cell membrane</keyword>
<evidence type="ECO:0000259" key="10">
    <source>
        <dbReference type="PROSITE" id="PS50850"/>
    </source>
</evidence>
<evidence type="ECO:0000256" key="3">
    <source>
        <dbReference type="ARBA" id="ARBA00022475"/>
    </source>
</evidence>
<dbReference type="PANTHER" id="PTHR23517">
    <property type="entry name" value="RESISTANCE PROTEIN MDTM, PUTATIVE-RELATED-RELATED"/>
    <property type="match status" value="1"/>
</dbReference>
<protein>
    <submittedName>
        <fullName evidence="11">Oligopeptide:H+ symporter</fullName>
    </submittedName>
</protein>
<dbReference type="Gene3D" id="1.20.1250.20">
    <property type="entry name" value="MFS general substrate transporter like domains"/>
    <property type="match status" value="1"/>
</dbReference>
<dbReference type="PANTHER" id="PTHR23517:SF15">
    <property type="entry name" value="PROTON-DEPENDENT OLIGOPEPTIDE FAMILY TRANSPORT PROTEIN"/>
    <property type="match status" value="1"/>
</dbReference>
<dbReference type="Proteomes" id="UP001352533">
    <property type="component" value="Unassembled WGS sequence"/>
</dbReference>
<evidence type="ECO:0000256" key="4">
    <source>
        <dbReference type="ARBA" id="ARBA00022692"/>
    </source>
</evidence>
<evidence type="ECO:0000313" key="11">
    <source>
        <dbReference type="EMBL" id="MEE6112249.1"/>
    </source>
</evidence>
<evidence type="ECO:0000256" key="5">
    <source>
        <dbReference type="ARBA" id="ARBA00022856"/>
    </source>
</evidence>
<keyword evidence="5" id="KW-0653">Protein transport</keyword>
<comment type="subcellular location">
    <subcellularLocation>
        <location evidence="1">Cell membrane</location>
        <topology evidence="1">Multi-pass membrane protein</topology>
    </subcellularLocation>
    <subcellularLocation>
        <location evidence="8">Membrane</location>
        <topology evidence="8">Multi-pass membrane protein</topology>
    </subcellularLocation>
</comment>
<gene>
    <name evidence="11" type="ORF">M5S25_03380</name>
</gene>
<sequence>MSNPKTHSIWGHPRGLFTLFQTELWERFSYYGMRAILLLFLADSIINQGMGLDMQSAKAIVATYSASAFMLSILGGWAADRLWGPLRATLYGGFIIISGHIVLSIPISETAYLGIILIAIGTGMLKPNIATMVGSLYEDNDKRRDAGFSIFYMGINIGALLAPLIVSYFRNVGGYHAGFIVAAIGMAIALYFYLKGKGGFSKESDKVPNPITAAERTKLLKRIGLLLIVLILFWGTFRYGFNNTLVASITNTLNLLSLIVPVGYFIMMFRSPQVTKAERSRLLALIPIFMTTAAYSMLFEQGGSSLIEFAVHGTQLDLGFMQISPEWYNSVNPLAIILLTGAFAYLWVKLNGKPSIPMKLAIGLGLVVIAFYYLGFTAQSYAEKNMLAPWWVLFVAYIIMTIGELCSSPVGYSAATLLSPKAFKSQGLALWLMASAFGQAVAGIIFANVKLSMANNFIFFASVGAIFTIILLALSPWTNRKIKEGLN</sequence>
<dbReference type="SUPFAM" id="SSF103473">
    <property type="entry name" value="MFS general substrate transporter"/>
    <property type="match status" value="2"/>
</dbReference>